<dbReference type="GO" id="GO:0031510">
    <property type="term" value="C:SUMO activating enzyme complex"/>
    <property type="evidence" value="ECO:0007669"/>
    <property type="project" value="TreeGrafter"/>
</dbReference>
<dbReference type="PRINTS" id="PR01849">
    <property type="entry name" value="UBIQUITINACT"/>
</dbReference>
<dbReference type="EMBL" id="VTPC01001386">
    <property type="protein sequence ID" value="KAF2902143.1"/>
    <property type="molecule type" value="Genomic_DNA"/>
</dbReference>
<evidence type="ECO:0000259" key="9">
    <source>
        <dbReference type="Pfam" id="PF00899"/>
    </source>
</evidence>
<protein>
    <recommendedName>
        <fullName evidence="7">SUMO-activating enzyme subunit 1</fullName>
    </recommendedName>
    <alternativeName>
        <fullName evidence="8">Ubiquitin-like 1-activating enzyme E1A</fullName>
    </alternativeName>
</protein>
<comment type="subunit">
    <text evidence="6">Heterodimer of SAE1 and UBA2/SAE2. The heterodimer corresponds to the two domains that are encoded on a single polypeptide chain in ubiquitin-activating enzyme E1. Interacts with UBE2I.</text>
</comment>
<dbReference type="Proteomes" id="UP000801492">
    <property type="component" value="Unassembled WGS sequence"/>
</dbReference>
<evidence type="ECO:0000313" key="10">
    <source>
        <dbReference type="EMBL" id="KAF2902143.1"/>
    </source>
</evidence>
<comment type="caution">
    <text evidence="10">The sequence shown here is derived from an EMBL/GenBank/DDBJ whole genome shotgun (WGS) entry which is preliminary data.</text>
</comment>
<evidence type="ECO:0000256" key="5">
    <source>
        <dbReference type="ARBA" id="ARBA00023242"/>
    </source>
</evidence>
<evidence type="ECO:0000256" key="7">
    <source>
        <dbReference type="ARBA" id="ARBA00044187"/>
    </source>
</evidence>
<comment type="similarity">
    <text evidence="3">Belongs to the ubiquitin-activating E1 family.</text>
</comment>
<dbReference type="PANTHER" id="PTHR10953:SF162">
    <property type="entry name" value="SUMO-ACTIVATING ENZYME SUBUNIT 1"/>
    <property type="match status" value="1"/>
</dbReference>
<dbReference type="GO" id="GO:0016925">
    <property type="term" value="P:protein sumoylation"/>
    <property type="evidence" value="ECO:0007669"/>
    <property type="project" value="TreeGrafter"/>
</dbReference>
<gene>
    <name evidence="10" type="ORF">ILUMI_04051</name>
</gene>
<evidence type="ECO:0000313" key="11">
    <source>
        <dbReference type="Proteomes" id="UP000801492"/>
    </source>
</evidence>
<feature type="domain" description="THIF-type NAD/FAD binding fold" evidence="9">
    <location>
        <begin position="14"/>
        <end position="326"/>
    </location>
</feature>
<dbReference type="InterPro" id="IPR035985">
    <property type="entry name" value="Ubiquitin-activating_enz"/>
</dbReference>
<evidence type="ECO:0000256" key="1">
    <source>
        <dbReference type="ARBA" id="ARBA00004123"/>
    </source>
</evidence>
<evidence type="ECO:0000256" key="6">
    <source>
        <dbReference type="ARBA" id="ARBA00026003"/>
    </source>
</evidence>
<comment type="subcellular location">
    <subcellularLocation>
        <location evidence="1">Nucleus</location>
    </subcellularLocation>
</comment>
<dbReference type="Gene3D" id="3.40.50.720">
    <property type="entry name" value="NAD(P)-binding Rossmann-like Domain"/>
    <property type="match status" value="1"/>
</dbReference>
<keyword evidence="11" id="KW-1185">Reference proteome</keyword>
<dbReference type="Pfam" id="PF00899">
    <property type="entry name" value="ThiF"/>
    <property type="match status" value="1"/>
</dbReference>
<evidence type="ECO:0000256" key="3">
    <source>
        <dbReference type="ARBA" id="ARBA00005673"/>
    </source>
</evidence>
<evidence type="ECO:0000256" key="2">
    <source>
        <dbReference type="ARBA" id="ARBA00004718"/>
    </source>
</evidence>
<dbReference type="GO" id="GO:0005737">
    <property type="term" value="C:cytoplasm"/>
    <property type="evidence" value="ECO:0007669"/>
    <property type="project" value="TreeGrafter"/>
</dbReference>
<dbReference type="AlphaFoldDB" id="A0A8K0GLK4"/>
<sequence>MTEIELSTAEAELYDRQIRLWGIESQEKLRAANVLLIGVRGLGSEIAKNILLSGINSLTVLDNGIVTEEELQKNFLLNQESMGSNIAEAILTKAQALNPLVKLTTETEPVSEKPDKYFQTFTIVVATGLSSKQLVRIDSICRNSNVQFICGDVFGMFGYSLADFQEHEFYEDQVKLPTKTKRTHEGKPTETSEKTTVKIQRKLSYPPIDQVLPTSEKKIVKSGVPGKTKRCNELYYLMRLLIQFRDQNNRDPSFNSKEDDLKKLKEIREEIIHRYQVNEEKLREDVFNLIFGEVVPVCAVVGGVIAQEVIKAVSHKEVPIHNLFLLNPYNFCGKEQIVGA</sequence>
<dbReference type="InterPro" id="IPR000594">
    <property type="entry name" value="ThiF_NAD_FAD-bd"/>
</dbReference>
<organism evidence="10 11">
    <name type="scientific">Ignelater luminosus</name>
    <name type="common">Cucubano</name>
    <name type="synonym">Pyrophorus luminosus</name>
    <dbReference type="NCBI Taxonomy" id="2038154"/>
    <lineage>
        <taxon>Eukaryota</taxon>
        <taxon>Metazoa</taxon>
        <taxon>Ecdysozoa</taxon>
        <taxon>Arthropoda</taxon>
        <taxon>Hexapoda</taxon>
        <taxon>Insecta</taxon>
        <taxon>Pterygota</taxon>
        <taxon>Neoptera</taxon>
        <taxon>Endopterygota</taxon>
        <taxon>Coleoptera</taxon>
        <taxon>Polyphaga</taxon>
        <taxon>Elateriformia</taxon>
        <taxon>Elateroidea</taxon>
        <taxon>Elateridae</taxon>
        <taxon>Agrypninae</taxon>
        <taxon>Pyrophorini</taxon>
        <taxon>Ignelater</taxon>
    </lineage>
</organism>
<dbReference type="InterPro" id="IPR045886">
    <property type="entry name" value="ThiF/MoeB/HesA"/>
</dbReference>
<accession>A0A8K0GLK4</accession>
<dbReference type="SUPFAM" id="SSF69572">
    <property type="entry name" value="Activating enzymes of the ubiquitin-like proteins"/>
    <property type="match status" value="1"/>
</dbReference>
<name>A0A8K0GLK4_IGNLU</name>
<proteinExistence type="inferred from homology"/>
<evidence type="ECO:0000256" key="8">
    <source>
        <dbReference type="ARBA" id="ARBA00044354"/>
    </source>
</evidence>
<comment type="pathway">
    <text evidence="2">Protein modification; protein sumoylation.</text>
</comment>
<keyword evidence="5" id="KW-0539">Nucleus</keyword>
<keyword evidence="4" id="KW-0833">Ubl conjugation pathway</keyword>
<dbReference type="GO" id="GO:0019948">
    <property type="term" value="F:SUMO activating enzyme activity"/>
    <property type="evidence" value="ECO:0007669"/>
    <property type="project" value="TreeGrafter"/>
</dbReference>
<dbReference type="FunFam" id="3.40.50.720:FF:000744">
    <property type="entry name" value="Smt3 activating enzyme 1"/>
    <property type="match status" value="1"/>
</dbReference>
<reference evidence="10" key="1">
    <citation type="submission" date="2019-08" db="EMBL/GenBank/DDBJ databases">
        <title>The genome of the North American firefly Photinus pyralis.</title>
        <authorList>
            <consortium name="Photinus pyralis genome working group"/>
            <person name="Fallon T.R."/>
            <person name="Sander Lower S.E."/>
            <person name="Weng J.-K."/>
        </authorList>
    </citation>
    <scope>NUCLEOTIDE SEQUENCE</scope>
    <source>
        <strain evidence="10">TRF0915ILg1</strain>
        <tissue evidence="10">Whole body</tissue>
    </source>
</reference>
<evidence type="ECO:0000256" key="4">
    <source>
        <dbReference type="ARBA" id="ARBA00022786"/>
    </source>
</evidence>
<dbReference type="InterPro" id="IPR000011">
    <property type="entry name" value="UBQ/SUMO-activ_enz_E1-like"/>
</dbReference>
<dbReference type="PANTHER" id="PTHR10953">
    <property type="entry name" value="UBIQUITIN-ACTIVATING ENZYME E1"/>
    <property type="match status" value="1"/>
</dbReference>
<dbReference type="OrthoDB" id="412647at2759"/>